<keyword evidence="3" id="KW-1185">Reference proteome</keyword>
<evidence type="ECO:0000259" key="1">
    <source>
        <dbReference type="Pfam" id="PF12657"/>
    </source>
</evidence>
<accession>A0A6I8T3A5</accession>
<dbReference type="InParanoid" id="A0A6I8T3A5"/>
<sequence>MNCQTDASSKVYVSSKPIPRSTMEMNEIGSLQLPDQVNLPFAITSNGDYFVAWTKGSVECFQLKYKHVNEDGALNYVLNRFECSKEKPTGQLMAKEIEIYNNSSRLDRTKIMLDQTFIPNIATLYISNVMASVSPQGLFHDYSVCLVASLTNMGQLSLLRFDQLQNEWIPYVDVSAVWIAHFYDHSVIKKFDQLQMSASNALITSFCWREHVFHHVGHFAIGTKSGTIVIYSLISNSVNVRFIASVNQPVRMMKWITISEDHNLLLVGLQNGKIALYKFKTMLDANVIDFEQLDNVWAEEDNLIVGQVQCELDYANGRLLILVVKGTHLMVFLCSLEGEVRSTAVENMHNFMITGLQQLSPYRYIVCTLPGMVFCVDIKVEKCDQLLIEHTPVKTDLNLSKYSIYGVTASRNRSSWLFVGYPSKSFDRLGLRTPTVVFFCKFSECDAMQILLDNPTLRMTNYYDCAEVVRFSGNRTPDAVKPLEQRASNNANVDDGYAYHLKLQLVQLGARLSHFKKRCQAIAEVLHNQLQFIRMVIEILHAAKVIAYFLHVRHTSIELSYHQLLTIRCLRNFIQEFVEDNFPGDYEHVHLSLKPPMEEVIARANELLVTAQQQLYQEECTFCGGSIPEAKLTCVENHQTFRCSITKQQIAMGHVETMCEMCDRCSLDGQLLAEIFCADGGQLVIYYMDCCLCDMPFRKHLIP</sequence>
<proteinExistence type="predicted"/>
<evidence type="ECO:0000313" key="2">
    <source>
        <dbReference type="EnsemblMetazoa" id="AAEL000322-PB"/>
    </source>
</evidence>
<dbReference type="GO" id="GO:0004402">
    <property type="term" value="F:histone acetyltransferase activity"/>
    <property type="evidence" value="ECO:0007669"/>
    <property type="project" value="InterPro"/>
</dbReference>
<dbReference type="InterPro" id="IPR024761">
    <property type="entry name" value="TFIIIC_delta_N"/>
</dbReference>
<reference evidence="2" key="2">
    <citation type="submission" date="2020-05" db="UniProtKB">
        <authorList>
            <consortium name="EnsemblMetazoa"/>
        </authorList>
    </citation>
    <scope>IDENTIFICATION</scope>
    <source>
        <strain evidence="2">LVP_AGWG</strain>
    </source>
</reference>
<dbReference type="AlphaFoldDB" id="A0A6I8T3A5"/>
<dbReference type="GO" id="GO:0006384">
    <property type="term" value="P:transcription initiation at RNA polymerase III promoter"/>
    <property type="evidence" value="ECO:0007669"/>
    <property type="project" value="InterPro"/>
</dbReference>
<dbReference type="InterPro" id="IPR036322">
    <property type="entry name" value="WD40_repeat_dom_sf"/>
</dbReference>
<dbReference type="InterPro" id="IPR044230">
    <property type="entry name" value="GTF3C4"/>
</dbReference>
<reference evidence="2 3" key="1">
    <citation type="submission" date="2017-06" db="EMBL/GenBank/DDBJ databases">
        <title>Aedes aegypti genome working group (AGWG) sequencing and assembly.</title>
        <authorList>
            <consortium name="Aedes aegypti Genome Working Group (AGWG)"/>
            <person name="Matthews B.J."/>
        </authorList>
    </citation>
    <scope>NUCLEOTIDE SEQUENCE [LARGE SCALE GENOMIC DNA]</scope>
    <source>
        <strain evidence="2 3">LVP_AGWG</strain>
    </source>
</reference>
<organism evidence="2 3">
    <name type="scientific">Aedes aegypti</name>
    <name type="common">Yellowfever mosquito</name>
    <name type="synonym">Culex aegypti</name>
    <dbReference type="NCBI Taxonomy" id="7159"/>
    <lineage>
        <taxon>Eukaryota</taxon>
        <taxon>Metazoa</taxon>
        <taxon>Ecdysozoa</taxon>
        <taxon>Arthropoda</taxon>
        <taxon>Hexapoda</taxon>
        <taxon>Insecta</taxon>
        <taxon>Pterygota</taxon>
        <taxon>Neoptera</taxon>
        <taxon>Endopterygota</taxon>
        <taxon>Diptera</taxon>
        <taxon>Nematocera</taxon>
        <taxon>Culicoidea</taxon>
        <taxon>Culicidae</taxon>
        <taxon>Culicinae</taxon>
        <taxon>Aedini</taxon>
        <taxon>Aedes</taxon>
        <taxon>Stegomyia</taxon>
    </lineage>
</organism>
<dbReference type="SUPFAM" id="SSF50978">
    <property type="entry name" value="WD40 repeat-like"/>
    <property type="match status" value="1"/>
</dbReference>
<gene>
    <name evidence="2" type="primary">5575127</name>
</gene>
<dbReference type="EnsemblMetazoa" id="AAEL000322-RB">
    <property type="protein sequence ID" value="AAEL000322-PB"/>
    <property type="gene ID" value="AAEL000322"/>
</dbReference>
<evidence type="ECO:0000313" key="3">
    <source>
        <dbReference type="Proteomes" id="UP000008820"/>
    </source>
</evidence>
<feature type="domain" description="Transcription factor IIIC 90kDa subunit N-terminal" evidence="1">
    <location>
        <begin position="54"/>
        <end position="356"/>
    </location>
</feature>
<dbReference type="Gene3D" id="2.130.10.10">
    <property type="entry name" value="YVTN repeat-like/Quinoprotein amine dehydrogenase"/>
    <property type="match status" value="1"/>
</dbReference>
<dbReference type="PANTHER" id="PTHR15496">
    <property type="entry name" value="GENERAL TRANSCRIPTION FACTOR 3C POLYPEPTIDE 4 FAMILY"/>
    <property type="match status" value="1"/>
</dbReference>
<dbReference type="Proteomes" id="UP000008820">
    <property type="component" value="Chromosome 2"/>
</dbReference>
<dbReference type="PANTHER" id="PTHR15496:SF2">
    <property type="entry name" value="GENERAL TRANSCRIPTION FACTOR 3C POLYPEPTIDE 4"/>
    <property type="match status" value="1"/>
</dbReference>
<dbReference type="GO" id="GO:0000127">
    <property type="term" value="C:transcription factor TFIIIC complex"/>
    <property type="evidence" value="ECO:0007669"/>
    <property type="project" value="InterPro"/>
</dbReference>
<dbReference type="InterPro" id="IPR015943">
    <property type="entry name" value="WD40/YVTN_repeat-like_dom_sf"/>
</dbReference>
<dbReference type="Pfam" id="PF12657">
    <property type="entry name" value="TFIIIC_delta"/>
    <property type="match status" value="1"/>
</dbReference>
<protein>
    <recommendedName>
        <fullName evidence="1">Transcription factor IIIC 90kDa subunit N-terminal domain-containing protein</fullName>
    </recommendedName>
</protein>
<name>A0A6I8T3A5_AEDAE</name>
<dbReference type="OrthoDB" id="6021743at2759"/>